<dbReference type="RefSeq" id="WP_198442828.1">
    <property type="nucleotide sequence ID" value="NZ_CP064936.1"/>
</dbReference>
<dbReference type="AlphaFoldDB" id="A0A7T3V5R9"/>
<evidence type="ECO:0000313" key="1">
    <source>
        <dbReference type="EMBL" id="QQA01240.1"/>
    </source>
</evidence>
<name>A0A7T3V5R9_9SPIR</name>
<reference evidence="1 2" key="1">
    <citation type="submission" date="2020-11" db="EMBL/GenBank/DDBJ databases">
        <title>Treponema Peruensis nv. sp., first commensal Treponema isolated from human feces.</title>
        <authorList>
            <person name="Belkhou C."/>
            <person name="Raes J."/>
        </authorList>
    </citation>
    <scope>NUCLEOTIDE SEQUENCE [LARGE SCALE GENOMIC DNA]</scope>
    <source>
        <strain evidence="1 2">RCC2812</strain>
    </source>
</reference>
<protein>
    <submittedName>
        <fullName evidence="1">Uncharacterized protein</fullName>
    </submittedName>
</protein>
<gene>
    <name evidence="1" type="ORF">IWA51_01045</name>
</gene>
<proteinExistence type="predicted"/>
<organism evidence="1 2">
    <name type="scientific">Treponema peruense</name>
    <dbReference type="NCBI Taxonomy" id="2787628"/>
    <lineage>
        <taxon>Bacteria</taxon>
        <taxon>Pseudomonadati</taxon>
        <taxon>Spirochaetota</taxon>
        <taxon>Spirochaetia</taxon>
        <taxon>Spirochaetales</taxon>
        <taxon>Treponemataceae</taxon>
        <taxon>Treponema</taxon>
    </lineage>
</organism>
<accession>A0A7T3V5R9</accession>
<sequence length="101" mass="12065">MFIFFSKENYTLDRPLFLCLLRQSTTFDYNSENQVLKLWTIKPFANTTANLGTISFFIPQKAENYSDFETEIKKSEDQFFSYFENGGAQNIYLNMKRHRFI</sequence>
<evidence type="ECO:0000313" key="2">
    <source>
        <dbReference type="Proteomes" id="UP000595224"/>
    </source>
</evidence>
<dbReference type="Proteomes" id="UP000595224">
    <property type="component" value="Chromosome"/>
</dbReference>
<keyword evidence="2" id="KW-1185">Reference proteome</keyword>
<dbReference type="KEGG" id="tper:IWA51_01045"/>
<dbReference type="EMBL" id="CP064936">
    <property type="protein sequence ID" value="QQA01240.1"/>
    <property type="molecule type" value="Genomic_DNA"/>
</dbReference>